<keyword evidence="10" id="KW-1185">Reference proteome</keyword>
<proteinExistence type="inferred from homology"/>
<dbReference type="EMBL" id="JADFTS010000006">
    <property type="protein sequence ID" value="KAF9600063.1"/>
    <property type="molecule type" value="Genomic_DNA"/>
</dbReference>
<organism evidence="9 10">
    <name type="scientific">Coptis chinensis</name>
    <dbReference type="NCBI Taxonomy" id="261450"/>
    <lineage>
        <taxon>Eukaryota</taxon>
        <taxon>Viridiplantae</taxon>
        <taxon>Streptophyta</taxon>
        <taxon>Embryophyta</taxon>
        <taxon>Tracheophyta</taxon>
        <taxon>Spermatophyta</taxon>
        <taxon>Magnoliopsida</taxon>
        <taxon>Ranunculales</taxon>
        <taxon>Ranunculaceae</taxon>
        <taxon>Coptidoideae</taxon>
        <taxon>Coptis</taxon>
    </lineage>
</organism>
<evidence type="ECO:0000313" key="9">
    <source>
        <dbReference type="EMBL" id="KAF9600063.1"/>
    </source>
</evidence>
<dbReference type="GO" id="GO:0016020">
    <property type="term" value="C:membrane"/>
    <property type="evidence" value="ECO:0007669"/>
    <property type="project" value="UniProtKB-SubCell"/>
</dbReference>
<accession>A0A835HL69</accession>
<keyword evidence="7" id="KW-0568">Pathogenesis-related protein</keyword>
<reference evidence="9 10" key="1">
    <citation type="submission" date="2020-10" db="EMBL/GenBank/DDBJ databases">
        <title>The Coptis chinensis genome and diversification of protoberbering-type alkaloids.</title>
        <authorList>
            <person name="Wang B."/>
            <person name="Shu S."/>
            <person name="Song C."/>
            <person name="Liu Y."/>
        </authorList>
    </citation>
    <scope>NUCLEOTIDE SEQUENCE [LARGE SCALE GENOMIC DNA]</scope>
    <source>
        <strain evidence="9">HL-2020</strain>
        <tissue evidence="9">Leaf</tissue>
    </source>
</reference>
<gene>
    <name evidence="9" type="ORF">IFM89_002536</name>
</gene>
<evidence type="ECO:0000256" key="5">
    <source>
        <dbReference type="ARBA" id="ARBA00022989"/>
    </source>
</evidence>
<comment type="caution">
    <text evidence="9">The sequence shown here is derived from an EMBL/GenBank/DDBJ whole genome shotgun (WGS) entry which is preliminary data.</text>
</comment>
<feature type="compositionally biased region" description="Acidic residues" evidence="8">
    <location>
        <begin position="304"/>
        <end position="313"/>
    </location>
</feature>
<dbReference type="OrthoDB" id="1388414at2759"/>
<comment type="subcellular location">
    <subcellularLocation>
        <location evidence="1">Membrane</location>
        <topology evidence="1">Multi-pass membrane protein</topology>
    </subcellularLocation>
</comment>
<feature type="region of interest" description="Disordered" evidence="8">
    <location>
        <begin position="12"/>
        <end position="38"/>
    </location>
</feature>
<dbReference type="PANTHER" id="PTHR31942">
    <property type="entry name" value="MLO-LIKE PROTEIN 1"/>
    <property type="match status" value="1"/>
</dbReference>
<evidence type="ECO:0000313" key="10">
    <source>
        <dbReference type="Proteomes" id="UP000631114"/>
    </source>
</evidence>
<protein>
    <submittedName>
        <fullName evidence="9">Uncharacterized protein</fullName>
    </submittedName>
</protein>
<feature type="compositionally biased region" description="Polar residues" evidence="8">
    <location>
        <begin position="15"/>
        <end position="38"/>
    </location>
</feature>
<dbReference type="Pfam" id="PF03094">
    <property type="entry name" value="Mlo"/>
    <property type="match status" value="1"/>
</dbReference>
<sequence>MGGTGWRRAFCTSIPRDSSSDHQTSFSDKQSPNSSSSGVGMKNLTFVFDHTSHPWSRSKVLVWMNHELHLSYDFHGYMLLRSLEDEFRDIVGISVPLWVYAILCIFLDFQGTNMCFWLSFTPAIVHCTKLHRIVIKLALQVMDANPHAENQFNLRDDLFWFGKPKFLLYLIQLISFQNAFEMATFIWSYRCFLVLVLHHISALCYRYTDGIKVQEICGCRKCERIASWMGKRAGKTRHGRSYYYLDNATSVTSLDCSPISSWRFEDGSISHQPVSISVNDSGEQESRDENSYGPHTSAPLYDSYSDDDESEKD</sequence>
<name>A0A835HL69_9MAGN</name>
<keyword evidence="6" id="KW-0472">Membrane</keyword>
<dbReference type="PANTHER" id="PTHR31942:SF62">
    <property type="entry name" value="MLO-LIKE PROTEIN"/>
    <property type="match status" value="1"/>
</dbReference>
<evidence type="ECO:0000256" key="6">
    <source>
        <dbReference type="ARBA" id="ARBA00023136"/>
    </source>
</evidence>
<evidence type="ECO:0000256" key="2">
    <source>
        <dbReference type="ARBA" id="ARBA00006574"/>
    </source>
</evidence>
<dbReference type="Proteomes" id="UP000631114">
    <property type="component" value="Unassembled WGS sequence"/>
</dbReference>
<evidence type="ECO:0000256" key="8">
    <source>
        <dbReference type="SAM" id="MobiDB-lite"/>
    </source>
</evidence>
<dbReference type="GO" id="GO:0006952">
    <property type="term" value="P:defense response"/>
    <property type="evidence" value="ECO:0007669"/>
    <property type="project" value="UniProtKB-KW"/>
</dbReference>
<comment type="similarity">
    <text evidence="2">Belongs to the MLO family.</text>
</comment>
<evidence type="ECO:0000256" key="4">
    <source>
        <dbReference type="ARBA" id="ARBA00022821"/>
    </source>
</evidence>
<feature type="region of interest" description="Disordered" evidence="8">
    <location>
        <begin position="273"/>
        <end position="313"/>
    </location>
</feature>
<keyword evidence="3" id="KW-0812">Transmembrane</keyword>
<evidence type="ECO:0000256" key="7">
    <source>
        <dbReference type="ARBA" id="ARBA00023265"/>
    </source>
</evidence>
<keyword evidence="4" id="KW-0611">Plant defense</keyword>
<keyword evidence="5" id="KW-1133">Transmembrane helix</keyword>
<dbReference type="AlphaFoldDB" id="A0A835HL69"/>
<evidence type="ECO:0000256" key="1">
    <source>
        <dbReference type="ARBA" id="ARBA00004141"/>
    </source>
</evidence>
<dbReference type="InterPro" id="IPR004326">
    <property type="entry name" value="Mlo"/>
</dbReference>
<evidence type="ECO:0000256" key="3">
    <source>
        <dbReference type="ARBA" id="ARBA00022692"/>
    </source>
</evidence>